<feature type="chain" id="PRO_5020888439" evidence="1">
    <location>
        <begin position="18"/>
        <end position="378"/>
    </location>
</feature>
<evidence type="ECO:0000313" key="2">
    <source>
        <dbReference type="EMBL" id="TBN17590.1"/>
    </source>
</evidence>
<evidence type="ECO:0000313" key="3">
    <source>
        <dbReference type="Proteomes" id="UP000292372"/>
    </source>
</evidence>
<protein>
    <submittedName>
        <fullName evidence="2">Gliding motility-associated C-terminal domain-containing protein</fullName>
    </submittedName>
</protein>
<accession>A0A4Q9FQG0</accession>
<dbReference type="InterPro" id="IPR026341">
    <property type="entry name" value="T9SS_type_B"/>
</dbReference>
<keyword evidence="1" id="KW-0732">Signal</keyword>
<dbReference type="NCBIfam" id="TIGR04131">
    <property type="entry name" value="Bac_Flav_CTERM"/>
    <property type="match status" value="1"/>
</dbReference>
<feature type="signal peptide" evidence="1">
    <location>
        <begin position="1"/>
        <end position="17"/>
    </location>
</feature>
<evidence type="ECO:0000256" key="1">
    <source>
        <dbReference type="SAM" id="SignalP"/>
    </source>
</evidence>
<dbReference type="OrthoDB" id="1489185at2"/>
<dbReference type="RefSeq" id="WP_130935881.1">
    <property type="nucleotide sequence ID" value="NZ_BMEE01000001.1"/>
</dbReference>
<reference evidence="2 3" key="1">
    <citation type="journal article" date="2015" name="Int. J. Syst. Evol. Microbiol.">
        <title>Hyunsoonleella pacifica sp. nov., isolated from seawater of South Pacific Gyre.</title>
        <authorList>
            <person name="Gao X."/>
            <person name="Zhang Z."/>
            <person name="Dai X."/>
            <person name="Zhang X.H."/>
        </authorList>
    </citation>
    <scope>NUCLEOTIDE SEQUENCE [LARGE SCALE GENOMIC DNA]</scope>
    <source>
        <strain evidence="2 3">SW033</strain>
    </source>
</reference>
<name>A0A4Q9FQG0_9FLAO</name>
<proteinExistence type="predicted"/>
<organism evidence="2 3">
    <name type="scientific">Hyunsoonleella pacifica</name>
    <dbReference type="NCBI Taxonomy" id="1080224"/>
    <lineage>
        <taxon>Bacteria</taxon>
        <taxon>Pseudomonadati</taxon>
        <taxon>Bacteroidota</taxon>
        <taxon>Flavobacteriia</taxon>
        <taxon>Flavobacteriales</taxon>
        <taxon>Flavobacteriaceae</taxon>
    </lineage>
</organism>
<dbReference type="EMBL" id="SIRS01000002">
    <property type="protein sequence ID" value="TBN17590.1"/>
    <property type="molecule type" value="Genomic_DNA"/>
</dbReference>
<dbReference type="Proteomes" id="UP000292372">
    <property type="component" value="Unassembled WGS sequence"/>
</dbReference>
<keyword evidence="3" id="KW-1185">Reference proteome</keyword>
<comment type="caution">
    <text evidence="2">The sequence shown here is derived from an EMBL/GenBank/DDBJ whole genome shotgun (WGS) entry which is preliminary data.</text>
</comment>
<gene>
    <name evidence="2" type="ORF">EYD46_04555</name>
</gene>
<sequence>MKYFFCTFLILIGSAYAQPAFQNYGNVQMHENAEVGFHIDLINDGTFNENLGIAGFYNNDIALSISGSEVPRFYDMEVDVINHLFLDINTEVVNSVSYIAGDVITPREDPSVSIDYLNNSFYILEDDERNTDGYASYSGDLSFTFPIGNNDKLRPLITTNATPNTIVKAAYFDENPNFPSTFTTNFNTEALEPIIGEVSIIEFWDFDGPQNSFVTLTWNSESEIDNLVPDLSKLRVVGWHITDQQWKDLGNTSTTGSLSEGTITSFLFNPSDYEIITFGALITEDDINIYNLVSPNDDGINDTFTIDGIEAFNNELTIFNRWGSVVYKIDNYKNNWDGVANVKHVIQRHKKVPVGTYYYILKLKDSSKTSTGWLYIIY</sequence>
<dbReference type="AlphaFoldDB" id="A0A4Q9FQG0"/>
<dbReference type="Pfam" id="PF13585">
    <property type="entry name" value="CHU_C"/>
    <property type="match status" value="1"/>
</dbReference>